<organism evidence="8 9">
    <name type="scientific">Cotesia glomerata</name>
    <name type="common">Lepidopteran parasitic wasp</name>
    <name type="synonym">Apanteles glomeratus</name>
    <dbReference type="NCBI Taxonomy" id="32391"/>
    <lineage>
        <taxon>Eukaryota</taxon>
        <taxon>Metazoa</taxon>
        <taxon>Ecdysozoa</taxon>
        <taxon>Arthropoda</taxon>
        <taxon>Hexapoda</taxon>
        <taxon>Insecta</taxon>
        <taxon>Pterygota</taxon>
        <taxon>Neoptera</taxon>
        <taxon>Endopterygota</taxon>
        <taxon>Hymenoptera</taxon>
        <taxon>Apocrita</taxon>
        <taxon>Ichneumonoidea</taxon>
        <taxon>Braconidae</taxon>
        <taxon>Microgastrinae</taxon>
        <taxon>Cotesia</taxon>
    </lineage>
</organism>
<evidence type="ECO:0000256" key="4">
    <source>
        <dbReference type="ARBA" id="ARBA00022741"/>
    </source>
</evidence>
<dbReference type="GO" id="GO:0004693">
    <property type="term" value="F:cyclin-dependent protein serine/threonine kinase activity"/>
    <property type="evidence" value="ECO:0007669"/>
    <property type="project" value="TreeGrafter"/>
</dbReference>
<comment type="subcellular location">
    <subcellularLocation>
        <location evidence="1">Nucleus</location>
    </subcellularLocation>
</comment>
<dbReference type="PANTHER" id="PTHR24056:SF233">
    <property type="entry name" value="CYCLIN-DEPENDENT KINASE 9"/>
    <property type="match status" value="1"/>
</dbReference>
<dbReference type="PROSITE" id="PS00109">
    <property type="entry name" value="PROTEIN_KINASE_TYR"/>
    <property type="match status" value="1"/>
</dbReference>
<dbReference type="Gene3D" id="1.10.510.10">
    <property type="entry name" value="Transferase(Phosphotransferase) domain 1"/>
    <property type="match status" value="1"/>
</dbReference>
<dbReference type="InterPro" id="IPR011009">
    <property type="entry name" value="Kinase-like_dom_sf"/>
</dbReference>
<keyword evidence="9" id="KW-1185">Reference proteome</keyword>
<accession>A0AAV7IXB0</accession>
<evidence type="ECO:0000256" key="1">
    <source>
        <dbReference type="ARBA" id="ARBA00004123"/>
    </source>
</evidence>
<evidence type="ECO:0000256" key="2">
    <source>
        <dbReference type="ARBA" id="ARBA00022527"/>
    </source>
</evidence>
<dbReference type="PANTHER" id="PTHR24056">
    <property type="entry name" value="CELL DIVISION PROTEIN KINASE"/>
    <property type="match status" value="1"/>
</dbReference>
<feature type="domain" description="Protein kinase" evidence="7">
    <location>
        <begin position="10"/>
        <end position="322"/>
    </location>
</feature>
<dbReference type="GO" id="GO:0005634">
    <property type="term" value="C:nucleus"/>
    <property type="evidence" value="ECO:0007669"/>
    <property type="project" value="UniProtKB-SubCell"/>
</dbReference>
<evidence type="ECO:0000256" key="3">
    <source>
        <dbReference type="ARBA" id="ARBA00022679"/>
    </source>
</evidence>
<keyword evidence="3" id="KW-0808">Transferase</keyword>
<keyword evidence="5" id="KW-0418">Kinase</keyword>
<dbReference type="GO" id="GO:0008353">
    <property type="term" value="F:RNA polymerase II CTD heptapeptide repeat kinase activity"/>
    <property type="evidence" value="ECO:0007669"/>
    <property type="project" value="TreeGrafter"/>
</dbReference>
<dbReference type="EMBL" id="JAHXZJ010000374">
    <property type="protein sequence ID" value="KAH0561377.1"/>
    <property type="molecule type" value="Genomic_DNA"/>
</dbReference>
<keyword evidence="6" id="KW-0067">ATP-binding</keyword>
<reference evidence="8 9" key="1">
    <citation type="journal article" date="2021" name="J. Hered.">
        <title>A chromosome-level genome assembly of the parasitoid wasp, Cotesia glomerata (Hymenoptera: Braconidae).</title>
        <authorList>
            <person name="Pinto B.J."/>
            <person name="Weis J.J."/>
            <person name="Gamble T."/>
            <person name="Ode P.J."/>
            <person name="Paul R."/>
            <person name="Zaspel J.M."/>
        </authorList>
    </citation>
    <scope>NUCLEOTIDE SEQUENCE [LARGE SCALE GENOMIC DNA]</scope>
    <source>
        <strain evidence="8">CgM1</strain>
    </source>
</reference>
<dbReference type="GO" id="GO:0005524">
    <property type="term" value="F:ATP binding"/>
    <property type="evidence" value="ECO:0007669"/>
    <property type="project" value="UniProtKB-KW"/>
</dbReference>
<dbReference type="InterPro" id="IPR000719">
    <property type="entry name" value="Prot_kinase_dom"/>
</dbReference>
<dbReference type="Pfam" id="PF00069">
    <property type="entry name" value="Pkinase"/>
    <property type="match status" value="1"/>
</dbReference>
<evidence type="ECO:0000259" key="7">
    <source>
        <dbReference type="PROSITE" id="PS50011"/>
    </source>
</evidence>
<dbReference type="InterPro" id="IPR008266">
    <property type="entry name" value="Tyr_kinase_AS"/>
</dbReference>
<dbReference type="PROSITE" id="PS50011">
    <property type="entry name" value="PROTEIN_KINASE_DOM"/>
    <property type="match status" value="1"/>
</dbReference>
<dbReference type="AlphaFoldDB" id="A0AAV7IXB0"/>
<dbReference type="Gene3D" id="3.30.200.20">
    <property type="entry name" value="Phosphorylase Kinase, domain 1"/>
    <property type="match status" value="1"/>
</dbReference>
<name>A0AAV7IXB0_COTGL</name>
<protein>
    <recommendedName>
        <fullName evidence="7">Protein kinase domain-containing protein</fullName>
    </recommendedName>
</protein>
<keyword evidence="4" id="KW-0547">Nucleotide-binding</keyword>
<sequence length="348" mass="40653">MSSGQEIHKYLKLNKIGQGSLAEVFMAKDRIIKKLFAMKLSIQSNIEESNKLVVIREAKILKTLNHQNIIKLLDYSDSAEQSIVLSRHPSSVLSIIEFCPCSLSQLIVHPEFQFEVTEIKTIVWQLILGLNYIHEKKIFHTDLRPSNILMNSKGVVKLSDFGLATYLNSTPMKQDWTFLSPAMWYAPPEELLGKGNYKVPEDTWRLGNTFFSVCIIPEMWRKKPIMEGWNRIDQLVRIFELCGSMHLASWPEVVNYEFFDRNVLPLNCRRNILPHLGPIINDEEILEMIDEMLVISPHFRRPLRKTLDWLHFISRVDYQPWVLRPMLERYSNCTGVDFPRLDLLDDDH</sequence>
<evidence type="ECO:0000256" key="6">
    <source>
        <dbReference type="ARBA" id="ARBA00022840"/>
    </source>
</evidence>
<keyword evidence="2" id="KW-0723">Serine/threonine-protein kinase</keyword>
<evidence type="ECO:0000313" key="9">
    <source>
        <dbReference type="Proteomes" id="UP000826195"/>
    </source>
</evidence>
<dbReference type="SUPFAM" id="SSF56112">
    <property type="entry name" value="Protein kinase-like (PK-like)"/>
    <property type="match status" value="1"/>
</dbReference>
<dbReference type="Proteomes" id="UP000826195">
    <property type="component" value="Unassembled WGS sequence"/>
</dbReference>
<evidence type="ECO:0000313" key="8">
    <source>
        <dbReference type="EMBL" id="KAH0561377.1"/>
    </source>
</evidence>
<gene>
    <name evidence="8" type="ORF">KQX54_016441</name>
</gene>
<proteinExistence type="predicted"/>
<dbReference type="InterPro" id="IPR050108">
    <property type="entry name" value="CDK"/>
</dbReference>
<evidence type="ECO:0000256" key="5">
    <source>
        <dbReference type="ARBA" id="ARBA00022777"/>
    </source>
</evidence>
<comment type="caution">
    <text evidence="8">The sequence shown here is derived from an EMBL/GenBank/DDBJ whole genome shotgun (WGS) entry which is preliminary data.</text>
</comment>